<keyword evidence="2" id="KW-0496">Mitochondrion</keyword>
<keyword evidence="1" id="KW-0812">Transmembrane</keyword>
<accession>A0A124GMH8</accession>
<dbReference type="AlphaFoldDB" id="A0A124GMH8"/>
<keyword evidence="1" id="KW-0472">Membrane</keyword>
<evidence type="ECO:0000313" key="2">
    <source>
        <dbReference type="EMBL" id="KUM45726.1"/>
    </source>
</evidence>
<evidence type="ECO:0000256" key="1">
    <source>
        <dbReference type="SAM" id="Phobius"/>
    </source>
</evidence>
<comment type="caution">
    <text evidence="2">The sequence shown here is derived from an EMBL/GenBank/DDBJ whole genome shotgun (WGS) entry which is preliminary data.</text>
</comment>
<feature type="transmembrane region" description="Helical" evidence="1">
    <location>
        <begin position="81"/>
        <end position="100"/>
    </location>
</feature>
<gene>
    <name evidence="2" type="ORF">ABT39_MTgene2292</name>
</gene>
<dbReference type="EMBL" id="LKAM01000016">
    <property type="protein sequence ID" value="KUM45726.1"/>
    <property type="molecule type" value="Genomic_DNA"/>
</dbReference>
<keyword evidence="1" id="KW-1133">Transmembrane helix</keyword>
<proteinExistence type="predicted"/>
<geneLocation type="mitochondrion" evidence="2"/>
<protein>
    <submittedName>
        <fullName evidence="2">Uncharacterized protein</fullName>
    </submittedName>
</protein>
<name>A0A124GMH8_PICGL</name>
<sequence>MLLSLGRLSSLFMRDYWKAFFSIPLGRPLAWLANQLARSFTHYQFLTKRIGIIGKDNSIGGCLYRSAISSKGYLKSQANQYLYIYIYARMGAMVACFIHLPGVFRCGDRSYHEPLCC</sequence>
<reference evidence="2" key="1">
    <citation type="journal article" date="2015" name="Genome Biol. Evol.">
        <title>Organellar Genomes of White Spruce (Picea glauca): Assembly and Annotation.</title>
        <authorList>
            <person name="Jackman S.D."/>
            <person name="Warren R.L."/>
            <person name="Gibb E.A."/>
            <person name="Vandervalk B.P."/>
            <person name="Mohamadi H."/>
            <person name="Chu J."/>
            <person name="Raymond A."/>
            <person name="Pleasance S."/>
            <person name="Coope R."/>
            <person name="Wildung M.R."/>
            <person name="Ritland C.E."/>
            <person name="Bousquet J."/>
            <person name="Jones S.J."/>
            <person name="Bohlmann J."/>
            <person name="Birol I."/>
        </authorList>
    </citation>
    <scope>NUCLEOTIDE SEQUENCE [LARGE SCALE GENOMIC DNA]</scope>
    <source>
        <tissue evidence="2">Flushing bud</tissue>
    </source>
</reference>
<organism evidence="2">
    <name type="scientific">Picea glauca</name>
    <name type="common">White spruce</name>
    <name type="synonym">Pinus glauca</name>
    <dbReference type="NCBI Taxonomy" id="3330"/>
    <lineage>
        <taxon>Eukaryota</taxon>
        <taxon>Viridiplantae</taxon>
        <taxon>Streptophyta</taxon>
        <taxon>Embryophyta</taxon>
        <taxon>Tracheophyta</taxon>
        <taxon>Spermatophyta</taxon>
        <taxon>Pinopsida</taxon>
        <taxon>Pinidae</taxon>
        <taxon>Conifers I</taxon>
        <taxon>Pinales</taxon>
        <taxon>Pinaceae</taxon>
        <taxon>Picea</taxon>
    </lineage>
</organism>